<dbReference type="SUPFAM" id="SSF110083">
    <property type="entry name" value="Peptidylarginine deiminase Pad4, middle domain"/>
    <property type="match status" value="1"/>
</dbReference>
<name>A0A918E099_9ACTN</name>
<gene>
    <name evidence="3" type="ORF">GCM10012280_55940</name>
</gene>
<dbReference type="Proteomes" id="UP000641932">
    <property type="component" value="Unassembled WGS sequence"/>
</dbReference>
<dbReference type="InterPro" id="IPR036556">
    <property type="entry name" value="PAD_central_sf"/>
</dbReference>
<dbReference type="GO" id="GO:0004668">
    <property type="term" value="F:protein-arginine deiminase activity"/>
    <property type="evidence" value="ECO:0007669"/>
    <property type="project" value="InterPro"/>
</dbReference>
<dbReference type="InterPro" id="IPR013530">
    <property type="entry name" value="PAD_C"/>
</dbReference>
<comment type="caution">
    <text evidence="3">The sequence shown here is derived from an EMBL/GenBank/DDBJ whole genome shotgun (WGS) entry which is preliminary data.</text>
</comment>
<feature type="signal peptide" evidence="1">
    <location>
        <begin position="1"/>
        <end position="28"/>
    </location>
</feature>
<evidence type="ECO:0000256" key="1">
    <source>
        <dbReference type="SAM" id="SignalP"/>
    </source>
</evidence>
<protein>
    <recommendedName>
        <fullName evidence="2">Protein-arginine deiminase C-terminal domain-containing protein</fullName>
    </recommendedName>
</protein>
<reference evidence="3" key="2">
    <citation type="submission" date="2020-09" db="EMBL/GenBank/DDBJ databases">
        <authorList>
            <person name="Sun Q."/>
            <person name="Zhou Y."/>
        </authorList>
    </citation>
    <scope>NUCLEOTIDE SEQUENCE</scope>
    <source>
        <strain evidence="3">CGMCC 4.7201</strain>
    </source>
</reference>
<feature type="domain" description="Protein-arginine deiminase C-terminal" evidence="2">
    <location>
        <begin position="205"/>
        <end position="633"/>
    </location>
</feature>
<dbReference type="PANTHER" id="PTHR10837:SF8">
    <property type="entry name" value="PROTEIN-ARGININE DEIMINASE"/>
    <property type="match status" value="1"/>
</dbReference>
<accession>A0A918E099</accession>
<dbReference type="GO" id="GO:0005737">
    <property type="term" value="C:cytoplasm"/>
    <property type="evidence" value="ECO:0007669"/>
    <property type="project" value="InterPro"/>
</dbReference>
<evidence type="ECO:0000259" key="2">
    <source>
        <dbReference type="Pfam" id="PF03068"/>
    </source>
</evidence>
<dbReference type="SUPFAM" id="SSF55909">
    <property type="entry name" value="Pentein"/>
    <property type="match status" value="1"/>
</dbReference>
<keyword evidence="4" id="KW-1185">Reference proteome</keyword>
<feature type="chain" id="PRO_5036719845" description="Protein-arginine deiminase C-terminal domain-containing protein" evidence="1">
    <location>
        <begin position="29"/>
        <end position="636"/>
    </location>
</feature>
<reference evidence="3" key="1">
    <citation type="journal article" date="2014" name="Int. J. Syst. Evol. Microbiol.">
        <title>Complete genome sequence of Corynebacterium casei LMG S-19264T (=DSM 44701T), isolated from a smear-ripened cheese.</title>
        <authorList>
            <consortium name="US DOE Joint Genome Institute (JGI-PGF)"/>
            <person name="Walter F."/>
            <person name="Albersmeier A."/>
            <person name="Kalinowski J."/>
            <person name="Ruckert C."/>
        </authorList>
    </citation>
    <scope>NUCLEOTIDE SEQUENCE</scope>
    <source>
        <strain evidence="3">CGMCC 4.7201</strain>
    </source>
</reference>
<keyword evidence="1" id="KW-0732">Signal</keyword>
<evidence type="ECO:0000313" key="4">
    <source>
        <dbReference type="Proteomes" id="UP000641932"/>
    </source>
</evidence>
<dbReference type="Gene3D" id="3.75.10.10">
    <property type="entry name" value="L-arginine/glycine Amidinotransferase, Chain A"/>
    <property type="match status" value="1"/>
</dbReference>
<evidence type="ECO:0000313" key="3">
    <source>
        <dbReference type="EMBL" id="GGO96443.1"/>
    </source>
</evidence>
<dbReference type="EMBL" id="BMMS01000029">
    <property type="protein sequence ID" value="GGO96443.1"/>
    <property type="molecule type" value="Genomic_DNA"/>
</dbReference>
<dbReference type="PANTHER" id="PTHR10837">
    <property type="entry name" value="PEPTIDYLARGININE DEIMINASE"/>
    <property type="match status" value="1"/>
</dbReference>
<proteinExistence type="predicted"/>
<organism evidence="3 4">
    <name type="scientific">Wenjunlia tyrosinilytica</name>
    <dbReference type="NCBI Taxonomy" id="1544741"/>
    <lineage>
        <taxon>Bacteria</taxon>
        <taxon>Bacillati</taxon>
        <taxon>Actinomycetota</taxon>
        <taxon>Actinomycetes</taxon>
        <taxon>Kitasatosporales</taxon>
        <taxon>Streptomycetaceae</taxon>
        <taxon>Wenjunlia</taxon>
    </lineage>
</organism>
<sequence length="636" mass="68793">MHVRGLKAVTLATGMAGLLMGSTMAASAAPLDVPDLRVDTNRDGRVDVSGDTDTPGEDTWTPKRGALFLPNVDDDAKRCPTKDSHGKPLPDAKLAACNDGQDSVLNGARDADDLARLRTVPRSATPDGAVGTAKVVGAAAAARTRLWIKRGGTWSPLKSTDPISAAELRSGVELGLEGKDVVRDAKVWDGTAVVRLTVAADGASASDDVTLRVAPVLTHHHLQRVQQVLVTEEQDDSQHSQEQRRFVAELARQVKAAGIDRPLKKFTEYGDIWAQDFVEPGYASVPGPNGRLHTMRVLIRSAQPDRAAGRELFEKLRGPDVGVVQVSGVRPDEEQTLNSMGNLETIPAYTHGGRSYPAGRIIMGQRPDSRSKPAKAMRTFLASQGMQSPLLLDTSWLSVGHVDEFVQFLPANTPRGWRIGVADPRAGIELLRKAQREGHGKRKMFSVPGKMGVPAPKETINDVLSSRKFLSDNEFAAKRIKANLETLKRETGVTDAEIVKVPGLFTRDQEIGGGLTNSHRLRRIGPDELRGHGVLREAGTAGGGRHRAAAITRSAYIPGAVNGVVLGKDRYLAAKQWGPVINGKDIFTQAVNRAYSKAGFTVSYIDDWYTYHIGMGEVHCGTNTLRDTSQPWWPTT</sequence>
<dbReference type="Pfam" id="PF03068">
    <property type="entry name" value="PAD"/>
    <property type="match status" value="1"/>
</dbReference>
<dbReference type="AlphaFoldDB" id="A0A918E099"/>
<dbReference type="RefSeq" id="WP_189134597.1">
    <property type="nucleotide sequence ID" value="NZ_BMMS01000029.1"/>
</dbReference>
<dbReference type="GO" id="GO:0005509">
    <property type="term" value="F:calcium ion binding"/>
    <property type="evidence" value="ECO:0007669"/>
    <property type="project" value="InterPro"/>
</dbReference>
<dbReference type="InterPro" id="IPR004303">
    <property type="entry name" value="PAD"/>
</dbReference>